<name>Q80QU4_RHCM6</name>
<evidence type="ECO:0000313" key="5">
    <source>
        <dbReference type="EMBL" id="AGM37938.1"/>
    </source>
</evidence>
<gene>
    <name evidence="5" type="primary">rhul146</name>
    <name evidence="2" type="ORF">RhUL146</name>
</gene>
<reference evidence="2" key="5">
    <citation type="journal article" date="2008" name="Virology">
        <title>Protein coding content of the UL)b' region of wild-type rhesus cytomegalovirus.</title>
        <authorList>
            <person name="Oxford K.L."/>
            <person name="Eberhardt M.K."/>
            <person name="Yang K.W."/>
            <person name="Strelow L."/>
            <person name="Kelly S."/>
            <person name="Zhou S.S."/>
            <person name="Barry P.A."/>
        </authorList>
    </citation>
    <scope>NUCLEOTIDE SEQUENCE</scope>
    <source>
        <strain evidence="2">22659</strain>
    </source>
</reference>
<dbReference type="EMBL" id="AY183378">
    <property type="protein sequence ID" value="AAO40076.1"/>
    <property type="molecule type" value="Genomic_DNA"/>
</dbReference>
<dbReference type="EMBL" id="KF011492">
    <property type="protein sequence ID" value="AGM37938.1"/>
    <property type="molecule type" value="Genomic_DNA"/>
</dbReference>
<reference evidence="1" key="4">
    <citation type="submission" date="2002-11" db="EMBL/GenBank/DDBJ databases">
        <title>Characterization of the rhesus CMV US28 locus.</title>
        <authorList>
            <person name="Penfold M.E.T."/>
            <person name="Schmidt T.L."/>
            <person name="Dairaghi D.J."/>
            <person name="Schall T.J."/>
        </authorList>
    </citation>
    <scope>NUCLEOTIDE SEQUENCE</scope>
</reference>
<reference evidence="5" key="8">
    <citation type="journal article" date="2013" name="Virology">
        <title>Coding potential of UL/b' from the initial source of rhesus cytomegalovirus Strain 68-1.</title>
        <authorList>
            <person name="Gill R.B."/>
            <person name="Jason Bowman J."/>
            <person name="Krogmann T."/>
            <person name="Wollenberg K."/>
            <person name="Asher D.M."/>
            <person name="Cohen J.I."/>
        </authorList>
    </citation>
    <scope>NUCLEOTIDE SEQUENCE</scope>
    <source>
        <strain evidence="5">68-1</strain>
    </source>
</reference>
<reference evidence="3" key="6">
    <citation type="journal article" date="2011" name="J. Virol.">
        <title>Open reading frames carried on UL/b' are implicated in shedding and horizontal transmission of rhesus cytomegalovirus in rhesus monkeys.</title>
        <authorList>
            <person name="Oxford K.L."/>
            <person name="Strelow L."/>
            <person name="Yue Y."/>
            <person name="Chang W.L."/>
            <person name="Schmidt K.A."/>
            <person name="Diamond D.J."/>
            <person name="Barry P.A."/>
        </authorList>
    </citation>
    <scope>NUCLEOTIDE SEQUENCE</scope>
    <source>
        <strain evidence="3">21252</strain>
    </source>
</reference>
<dbReference type="InterPro" id="IPR036048">
    <property type="entry name" value="Interleukin_8-like_sf"/>
</dbReference>
<proteinExistence type="predicted"/>
<reference evidence="4 6" key="7">
    <citation type="journal article" date="2012" name="J. Virol.">
        <title>Reevaluation of the Coding Potential and Proteomic Analysis of the BAC-Derived Rhesus Cytomegalovirus Strain 68-1.</title>
        <authorList>
            <person name="Malouli D."/>
            <person name="Nakayasu E.S."/>
            <person name="Viswanathan K."/>
            <person name="Camp D.G.II."/>
            <person name="Chang W.L."/>
            <person name="Barry P.A."/>
            <person name="Smith R.D."/>
            <person name="Fruh K."/>
        </authorList>
    </citation>
    <scope>NUCLEOTIDE SEQUENCE [LARGE SCALE GENOMIC DNA]</scope>
    <source>
        <strain evidence="4">68-1 BAC</strain>
    </source>
</reference>
<dbReference type="SUPFAM" id="SSF54117">
    <property type="entry name" value="Interleukin 8-like chemokines"/>
    <property type="match status" value="1"/>
</dbReference>
<evidence type="ECO:0000313" key="6">
    <source>
        <dbReference type="Proteomes" id="UP000101154"/>
    </source>
</evidence>
<dbReference type="EMBL" id="JQ795930">
    <property type="protein sequence ID" value="AFL03467.1"/>
    <property type="molecule type" value="Genomic_DNA"/>
</dbReference>
<dbReference type="EMBL" id="EU130540">
    <property type="protein sequence ID" value="ABV45246.1"/>
    <property type="molecule type" value="Genomic_DNA"/>
</dbReference>
<dbReference type="Proteomes" id="UP000101154">
    <property type="component" value="Segment"/>
</dbReference>
<evidence type="ECO:0000313" key="3">
    <source>
        <dbReference type="EMBL" id="ADD92460.1"/>
    </source>
</evidence>
<reference evidence="3" key="3">
    <citation type="journal article" date="1998" name="J. Infect. Dis.">
        <title>Neuropathogenesis induced by rhesus cytomegalovirus in fetal rhesus monkeys (Macaca mulatta).</title>
        <authorList>
            <person name="Tarantal A.F."/>
            <person name="Salamat M.S."/>
            <person name="Britt W.J."/>
            <person name="Luciw P.A."/>
            <person name="Hendrickx A.G."/>
            <person name="Barry P.A."/>
        </authorList>
    </citation>
    <scope>NUCLEOTIDE SEQUENCE</scope>
    <source>
        <strain evidence="3">21252</strain>
    </source>
</reference>
<dbReference type="GO" id="GO:0006955">
    <property type="term" value="P:immune response"/>
    <property type="evidence" value="ECO:0007669"/>
    <property type="project" value="InterPro"/>
</dbReference>
<dbReference type="GO" id="GO:0005576">
    <property type="term" value="C:extracellular region"/>
    <property type="evidence" value="ECO:0007669"/>
    <property type="project" value="InterPro"/>
</dbReference>
<accession>Q80QU4</accession>
<reference evidence="2" key="2">
    <citation type="journal article" date="1996" name="Virology">
        <title>Nucleotide sequence and molecular analysis of the rhesus cytomegalovirus immediate-early gene and the UL121-117 open reading frames.</title>
        <authorList>
            <person name="Barry P.A."/>
            <person name="Alcendor D.J."/>
            <person name="Power M.D."/>
            <person name="Kerr H."/>
            <person name="Luciw P.A."/>
        </authorList>
    </citation>
    <scope>NUCLEOTIDE SEQUENCE</scope>
    <source>
        <strain evidence="2">22659</strain>
    </source>
</reference>
<dbReference type="GO" id="GO:0008009">
    <property type="term" value="F:chemokine activity"/>
    <property type="evidence" value="ECO:0007669"/>
    <property type="project" value="InterPro"/>
</dbReference>
<organism evidence="1">
    <name type="scientific">Rhesus cytomegalovirus (strain 68-1)</name>
    <name type="common">RhCMV</name>
    <dbReference type="NCBI Taxonomy" id="47929"/>
    <lineage>
        <taxon>Viruses</taxon>
        <taxon>Duplodnaviria</taxon>
        <taxon>Heunggongvirae</taxon>
        <taxon>Peploviricota</taxon>
        <taxon>Herviviricetes</taxon>
        <taxon>Herpesvirales</taxon>
        <taxon>Orthoherpesviridae</taxon>
        <taxon>Betaherpesvirinae</taxon>
        <taxon>Cytomegalovirus</taxon>
        <taxon>Cytomegalovirus macacinebeta3</taxon>
    </lineage>
</organism>
<evidence type="ECO:0000313" key="1">
    <source>
        <dbReference type="EMBL" id="AAO40076.1"/>
    </source>
</evidence>
<sequence length="121" mass="13827">MRVLSNEMNTFRVTIATMLLICLILSEFSGSQGSELRCSCVKYYSGIPWTATCVYLKPKSIECNNYELIVYDGSPHKTCVRVRNPSVFDRLDKQTWFTVTKKPNRHISLKPQRTSCAVPKS</sequence>
<reference evidence="2" key="1">
    <citation type="journal article" date="1993" name="Virology">
        <title>Analysis of the rhesus cytomegalovirus immediate-early gene promoter.</title>
        <authorList>
            <person name="Alcendor D.J."/>
            <person name="Barry P.A."/>
            <person name="Pratt-Lowe E."/>
            <person name="Luciw P.A."/>
        </authorList>
    </citation>
    <scope>NUCLEOTIDE SEQUENCE</scope>
    <source>
        <strain evidence="2">22659</strain>
    </source>
</reference>
<evidence type="ECO:0000313" key="2">
    <source>
        <dbReference type="EMBL" id="ABV45246.1"/>
    </source>
</evidence>
<protein>
    <submittedName>
        <fullName evidence="1 3">UL146</fullName>
    </submittedName>
    <submittedName>
        <fullName evidence="4">Rh158.1</fullName>
    </submittedName>
    <submittedName>
        <fullName evidence="2">RhUL146</fullName>
    </submittedName>
</protein>
<organismHost>
    <name type="scientific">Macaca mulatta</name>
    <name type="common">Rhesus macaque</name>
    <dbReference type="NCBI Taxonomy" id="9544"/>
</organismHost>
<dbReference type="EMBL" id="GU552456">
    <property type="protein sequence ID" value="ADD92460.1"/>
    <property type="molecule type" value="Genomic_DNA"/>
</dbReference>
<evidence type="ECO:0000313" key="4">
    <source>
        <dbReference type="EMBL" id="AFL03467.1"/>
    </source>
</evidence>